<reference evidence="2 3" key="1">
    <citation type="journal article" date="2013" name="ISME J.">
        <title>Comparative genomics of pathogenic lineages of Vibrio nigripulchritudo identifies virulence-associated traits.</title>
        <authorList>
            <person name="Goudenege D."/>
            <person name="Labreuche Y."/>
            <person name="Krin E."/>
            <person name="Ansquer D."/>
            <person name="Mangenot S."/>
            <person name="Calteau A."/>
            <person name="Medigue C."/>
            <person name="Mazel D."/>
            <person name="Polz M.F."/>
            <person name="Le Roux F."/>
        </authorList>
    </citation>
    <scope>NUCLEOTIDE SEQUENCE [LARGE SCALE GENOMIC DNA]</scope>
    <source>
        <strain evidence="3">SnF1</strain>
    </source>
</reference>
<feature type="domain" description="VOC" evidence="1">
    <location>
        <begin position="2"/>
        <end position="124"/>
    </location>
</feature>
<dbReference type="InterPro" id="IPR025870">
    <property type="entry name" value="Glyoxalase-like_dom"/>
</dbReference>
<dbReference type="eggNOG" id="COG0346">
    <property type="taxonomic scope" value="Bacteria"/>
</dbReference>
<dbReference type="CDD" id="cd07264">
    <property type="entry name" value="VOC_like"/>
    <property type="match status" value="1"/>
</dbReference>
<keyword evidence="2" id="KW-0560">Oxidoreductase</keyword>
<name>U4KDM5_9VIBR</name>
<dbReference type="InterPro" id="IPR050383">
    <property type="entry name" value="GlyoxalaseI/FosfomycinResist"/>
</dbReference>
<dbReference type="PROSITE" id="PS51819">
    <property type="entry name" value="VOC"/>
    <property type="match status" value="1"/>
</dbReference>
<dbReference type="RefSeq" id="WP_022561640.1">
    <property type="nucleotide sequence ID" value="NC_022543.1"/>
</dbReference>
<dbReference type="PANTHER" id="PTHR21366:SF22">
    <property type="entry name" value="VOC DOMAIN-CONTAINING PROTEIN"/>
    <property type="match status" value="1"/>
</dbReference>
<evidence type="ECO:0000313" key="2">
    <source>
        <dbReference type="EMBL" id="CCO61166.1"/>
    </source>
</evidence>
<keyword evidence="2" id="KW-0223">Dioxygenase</keyword>
<dbReference type="GO" id="GO:0051213">
    <property type="term" value="F:dioxygenase activity"/>
    <property type="evidence" value="ECO:0007669"/>
    <property type="project" value="UniProtKB-KW"/>
</dbReference>
<gene>
    <name evidence="2" type="ORF">VIBNI_B1413</name>
</gene>
<accession>U4KDM5</accession>
<dbReference type="InterPro" id="IPR037523">
    <property type="entry name" value="VOC_core"/>
</dbReference>
<sequence length="128" mass="14069">MKLKYTILYVENVEQTLEFYESAFGLKRAMLHEGGDYAELDTGNTTLSFSSLDLMNRLGKGAQRPTKGKPNFEIAFETDDVAGSLQKALDAGAELVQPVEEMPWGQTTSYVHDINGFLIEICSPVSGA</sequence>
<dbReference type="InterPro" id="IPR029068">
    <property type="entry name" value="Glyas_Bleomycin-R_OHBP_Dase"/>
</dbReference>
<organism evidence="2 3">
    <name type="scientific">Vibrio nigripulchritudo</name>
    <dbReference type="NCBI Taxonomy" id="28173"/>
    <lineage>
        <taxon>Bacteria</taxon>
        <taxon>Pseudomonadati</taxon>
        <taxon>Pseudomonadota</taxon>
        <taxon>Gammaproteobacteria</taxon>
        <taxon>Vibrionales</taxon>
        <taxon>Vibrionaceae</taxon>
        <taxon>Vibrio</taxon>
    </lineage>
</organism>
<dbReference type="OrthoDB" id="9798430at2"/>
<dbReference type="AlphaFoldDB" id="U4KDM5"/>
<dbReference type="KEGG" id="vni:VIBNI_B1413"/>
<evidence type="ECO:0000313" key="3">
    <source>
        <dbReference type="Proteomes" id="UP000016895"/>
    </source>
</evidence>
<evidence type="ECO:0000259" key="1">
    <source>
        <dbReference type="PROSITE" id="PS51819"/>
    </source>
</evidence>
<dbReference type="Gene3D" id="3.10.180.10">
    <property type="entry name" value="2,3-Dihydroxybiphenyl 1,2-Dioxygenase, domain 1"/>
    <property type="match status" value="1"/>
</dbReference>
<dbReference type="PANTHER" id="PTHR21366">
    <property type="entry name" value="GLYOXALASE FAMILY PROTEIN"/>
    <property type="match status" value="1"/>
</dbReference>
<dbReference type="SUPFAM" id="SSF54593">
    <property type="entry name" value="Glyoxalase/Bleomycin resistance protein/Dihydroxybiphenyl dioxygenase"/>
    <property type="match status" value="1"/>
</dbReference>
<dbReference type="STRING" id="28173.VIBNI_B1413"/>
<dbReference type="EMBL" id="FO203527">
    <property type="protein sequence ID" value="CCO61166.1"/>
    <property type="molecule type" value="Genomic_DNA"/>
</dbReference>
<keyword evidence="3" id="KW-1185">Reference proteome</keyword>
<dbReference type="Pfam" id="PF12681">
    <property type="entry name" value="Glyoxalase_2"/>
    <property type="match status" value="1"/>
</dbReference>
<proteinExistence type="predicted"/>
<protein>
    <submittedName>
        <fullName evidence="2">Putative Glyoxalase/Bleomycin resistance protein/Dihydroxybiphenyl dioxygenase</fullName>
    </submittedName>
</protein>
<dbReference type="PATRIC" id="fig|1260221.3.peg.5017"/>
<dbReference type="Proteomes" id="UP000016895">
    <property type="component" value="Chromosome 2"/>
</dbReference>